<accession>A0A914GYV9</accession>
<protein>
    <submittedName>
        <fullName evidence="3">Uncharacterized protein</fullName>
    </submittedName>
</protein>
<evidence type="ECO:0000313" key="2">
    <source>
        <dbReference type="Proteomes" id="UP000887572"/>
    </source>
</evidence>
<keyword evidence="2" id="KW-1185">Reference proteome</keyword>
<evidence type="ECO:0000256" key="1">
    <source>
        <dbReference type="SAM" id="MobiDB-lite"/>
    </source>
</evidence>
<dbReference type="Proteomes" id="UP000887572">
    <property type="component" value="Unplaced"/>
</dbReference>
<dbReference type="WBParaSite" id="Gr19_v10_g12457.t1">
    <property type="protein sequence ID" value="Gr19_v10_g12457.t1"/>
    <property type="gene ID" value="Gr19_v10_g12457"/>
</dbReference>
<dbReference type="AlphaFoldDB" id="A0A914GYV9"/>
<feature type="region of interest" description="Disordered" evidence="1">
    <location>
        <begin position="1"/>
        <end position="40"/>
    </location>
</feature>
<sequence>MAKGSNRIESLDETDLAKKATTPNITLGHARTLRTSPSTRTDGRTALVVRMNVWVCAAFIGESSVHRKVKLSPAERKIRK</sequence>
<reference evidence="3" key="1">
    <citation type="submission" date="2022-11" db="UniProtKB">
        <authorList>
            <consortium name="WormBaseParasite"/>
        </authorList>
    </citation>
    <scope>IDENTIFICATION</scope>
</reference>
<proteinExistence type="predicted"/>
<name>A0A914GYV9_GLORO</name>
<evidence type="ECO:0000313" key="3">
    <source>
        <dbReference type="WBParaSite" id="Gr19_v10_g12457.t1"/>
    </source>
</evidence>
<organism evidence="2 3">
    <name type="scientific">Globodera rostochiensis</name>
    <name type="common">Golden nematode worm</name>
    <name type="synonym">Heterodera rostochiensis</name>
    <dbReference type="NCBI Taxonomy" id="31243"/>
    <lineage>
        <taxon>Eukaryota</taxon>
        <taxon>Metazoa</taxon>
        <taxon>Ecdysozoa</taxon>
        <taxon>Nematoda</taxon>
        <taxon>Chromadorea</taxon>
        <taxon>Rhabditida</taxon>
        <taxon>Tylenchina</taxon>
        <taxon>Tylenchomorpha</taxon>
        <taxon>Tylenchoidea</taxon>
        <taxon>Heteroderidae</taxon>
        <taxon>Heteroderinae</taxon>
        <taxon>Globodera</taxon>
    </lineage>
</organism>